<organism evidence="1 2">
    <name type="scientific">Candidatus Woesebacteria bacterium RIFOXYB1_FULL_40_26</name>
    <dbReference type="NCBI Taxonomy" id="1802539"/>
    <lineage>
        <taxon>Bacteria</taxon>
        <taxon>Candidatus Woeseibacteriota</taxon>
    </lineage>
</organism>
<comment type="caution">
    <text evidence="1">The sequence shown here is derived from an EMBL/GenBank/DDBJ whole genome shotgun (WGS) entry which is preliminary data.</text>
</comment>
<evidence type="ECO:0000313" key="2">
    <source>
        <dbReference type="Proteomes" id="UP000178848"/>
    </source>
</evidence>
<proteinExistence type="predicted"/>
<evidence type="ECO:0008006" key="3">
    <source>
        <dbReference type="Google" id="ProtNLM"/>
    </source>
</evidence>
<dbReference type="AlphaFoldDB" id="A0A1F8CWA7"/>
<dbReference type="Proteomes" id="UP000178848">
    <property type="component" value="Unassembled WGS sequence"/>
</dbReference>
<reference evidence="1 2" key="1">
    <citation type="journal article" date="2016" name="Nat. Commun.">
        <title>Thousands of microbial genomes shed light on interconnected biogeochemical processes in an aquifer system.</title>
        <authorList>
            <person name="Anantharaman K."/>
            <person name="Brown C.T."/>
            <person name="Hug L.A."/>
            <person name="Sharon I."/>
            <person name="Castelle C.J."/>
            <person name="Probst A.J."/>
            <person name="Thomas B.C."/>
            <person name="Singh A."/>
            <person name="Wilkins M.J."/>
            <person name="Karaoz U."/>
            <person name="Brodie E.L."/>
            <person name="Williams K.H."/>
            <person name="Hubbard S.S."/>
            <person name="Banfield J.F."/>
        </authorList>
    </citation>
    <scope>NUCLEOTIDE SEQUENCE [LARGE SCALE GENOMIC DNA]</scope>
</reference>
<gene>
    <name evidence="1" type="ORF">A2361_00900</name>
</gene>
<dbReference type="EMBL" id="MGHZ01000026">
    <property type="protein sequence ID" value="OGM80643.1"/>
    <property type="molecule type" value="Genomic_DNA"/>
</dbReference>
<name>A0A1F8CWA7_9BACT</name>
<dbReference type="SUPFAM" id="SSF53335">
    <property type="entry name" value="S-adenosyl-L-methionine-dependent methyltransferases"/>
    <property type="match status" value="1"/>
</dbReference>
<dbReference type="InterPro" id="IPR029063">
    <property type="entry name" value="SAM-dependent_MTases_sf"/>
</dbReference>
<feature type="non-terminal residue" evidence="1">
    <location>
        <position position="235"/>
    </location>
</feature>
<protein>
    <recommendedName>
        <fullName evidence="3">Methyltransferase FkbM domain-containing protein</fullName>
    </recommendedName>
</protein>
<evidence type="ECO:0000313" key="1">
    <source>
        <dbReference type="EMBL" id="OGM80643.1"/>
    </source>
</evidence>
<accession>A0A1F8CWA7</accession>
<sequence length="235" mass="26976">MWLLDYKANTYSPAGEDGIIEKILKVLPKNDKWCVEFGAWDGVYLSNTRNLIVNKKYSAVLIEGSESKFKDLQRNYSQNPKVVTINRFVGFTKKDNLDQILKKTPIPTDFDFLCIDIDGNDHHVWKAMVKYKPKVVCIEFNSTVPTEVRFIQPADSSVNQGASLLSLIELGKKKGYELVSVLPINAFFIKSKYFPLFKIKDNRPEVLRTNVDNTYLFTGYDGKVFLSGPKKLHWH</sequence>